<sequence length="228" mass="26490">MEVHSSVNLDVGRRLWNLLRIAFFMVRKGLTSKRKLIMDINMKMKRGRLLGRTLGNLMFHHHHGHHHRRGHSKDVMHGFGLHYEFSCSNSPNPVFFQMAKRKHHFFASIPHFPCLNPGDDCDEPNEPKAVIMLPKLEFSPRSPIDSGVDGSDMAVREKLSPLPSPLSIRVSNFSVDEVNENESWRPHVDAEAEEFIRMFYEQLRQQNRTALLQYQEMQYQEMLARGTG</sequence>
<protein>
    <submittedName>
        <fullName evidence="1">Uncharacterized protein</fullName>
    </submittedName>
</protein>
<name>A0ACC2LKK0_PERAE</name>
<keyword evidence="2" id="KW-1185">Reference proteome</keyword>
<evidence type="ECO:0000313" key="2">
    <source>
        <dbReference type="Proteomes" id="UP001234297"/>
    </source>
</evidence>
<gene>
    <name evidence="1" type="ORF">MRB53_027326</name>
</gene>
<organism evidence="1 2">
    <name type="scientific">Persea americana</name>
    <name type="common">Avocado</name>
    <dbReference type="NCBI Taxonomy" id="3435"/>
    <lineage>
        <taxon>Eukaryota</taxon>
        <taxon>Viridiplantae</taxon>
        <taxon>Streptophyta</taxon>
        <taxon>Embryophyta</taxon>
        <taxon>Tracheophyta</taxon>
        <taxon>Spermatophyta</taxon>
        <taxon>Magnoliopsida</taxon>
        <taxon>Magnoliidae</taxon>
        <taxon>Laurales</taxon>
        <taxon>Lauraceae</taxon>
        <taxon>Persea</taxon>
    </lineage>
</organism>
<dbReference type="Proteomes" id="UP001234297">
    <property type="component" value="Chromosome 8"/>
</dbReference>
<comment type="caution">
    <text evidence="1">The sequence shown here is derived from an EMBL/GenBank/DDBJ whole genome shotgun (WGS) entry which is preliminary data.</text>
</comment>
<proteinExistence type="predicted"/>
<accession>A0ACC2LKK0</accession>
<reference evidence="1 2" key="1">
    <citation type="journal article" date="2022" name="Hortic Res">
        <title>A haplotype resolved chromosomal level avocado genome allows analysis of novel avocado genes.</title>
        <authorList>
            <person name="Nath O."/>
            <person name="Fletcher S.J."/>
            <person name="Hayward A."/>
            <person name="Shaw L.M."/>
            <person name="Masouleh A.K."/>
            <person name="Furtado A."/>
            <person name="Henry R.J."/>
            <person name="Mitter N."/>
        </authorList>
    </citation>
    <scope>NUCLEOTIDE SEQUENCE [LARGE SCALE GENOMIC DNA]</scope>
    <source>
        <strain evidence="2">cv. Hass</strain>
    </source>
</reference>
<evidence type="ECO:0000313" key="1">
    <source>
        <dbReference type="EMBL" id="KAJ8633990.1"/>
    </source>
</evidence>
<dbReference type="EMBL" id="CM056816">
    <property type="protein sequence ID" value="KAJ8633990.1"/>
    <property type="molecule type" value="Genomic_DNA"/>
</dbReference>